<gene>
    <name evidence="1" type="ORF">SAMN02745123_00282</name>
</gene>
<keyword evidence="2" id="KW-1185">Reference proteome</keyword>
<dbReference type="AlphaFoldDB" id="A0A1M6NVG1"/>
<proteinExistence type="predicted"/>
<dbReference type="PANTHER" id="PTHR13225:SF3">
    <property type="entry name" value="UPF0489 PROTEIN C5ORF22"/>
    <property type="match status" value="1"/>
</dbReference>
<evidence type="ECO:0000313" key="1">
    <source>
        <dbReference type="EMBL" id="SHJ99650.1"/>
    </source>
</evidence>
<dbReference type="PANTHER" id="PTHR13225">
    <property type="entry name" value="MISEXPRESSION SUPPRESSOR OF RAS 6"/>
    <property type="match status" value="1"/>
</dbReference>
<dbReference type="Pfam" id="PF12640">
    <property type="entry name" value="UPF0489"/>
    <property type="match status" value="1"/>
</dbReference>
<dbReference type="RefSeq" id="WP_072910500.1">
    <property type="nucleotide sequence ID" value="NZ_FRAR01000005.1"/>
</dbReference>
<dbReference type="Proteomes" id="UP000183997">
    <property type="component" value="Unassembled WGS sequence"/>
</dbReference>
<organism evidence="1 2">
    <name type="scientific">Desulforamulus aeronauticus DSM 10349</name>
    <dbReference type="NCBI Taxonomy" id="1121421"/>
    <lineage>
        <taxon>Bacteria</taxon>
        <taxon>Bacillati</taxon>
        <taxon>Bacillota</taxon>
        <taxon>Clostridia</taxon>
        <taxon>Eubacteriales</taxon>
        <taxon>Peptococcaceae</taxon>
        <taxon>Desulforamulus</taxon>
    </lineage>
</organism>
<protein>
    <submittedName>
        <fullName evidence="1">UPF0489 domain-containing protein</fullName>
    </submittedName>
</protein>
<evidence type="ECO:0000313" key="2">
    <source>
        <dbReference type="Proteomes" id="UP000183997"/>
    </source>
</evidence>
<accession>A0A1M6NVG1</accession>
<sequence>MTRTFTVPLFIIEEHHEAFFIWSYGYFNGFIRPFGNTLLHVDSHEDMGSTRLNASVDELADDLPAIYNYGYRELGIASFIIPAIYRGIINNYTYLCRYDAYCGKKIHQYVASWQSQGKYFETGEVKPLLRRRLESDNTQWGQYQFFSYQAIGITGQFITGQPLILDIDLDYFSCDNSLSSAKTKIEITEEAYLDFINNKYHPLRLMPAAAFSTGKEAERYYLYYTERQEEKDLKKVTADTIDKRINRFIDFLKNNNLKPGLINICRSRFSGYTPADQWKYIEDNLLAGLGTLYNLNITHINELEPFGEASIEKSV</sequence>
<reference evidence="2" key="1">
    <citation type="submission" date="2016-11" db="EMBL/GenBank/DDBJ databases">
        <authorList>
            <person name="Varghese N."/>
            <person name="Submissions S."/>
        </authorList>
    </citation>
    <scope>NUCLEOTIDE SEQUENCE [LARGE SCALE GENOMIC DNA]</scope>
    <source>
        <strain evidence="2">DSM 10349</strain>
    </source>
</reference>
<dbReference type="OrthoDB" id="2066753at2"/>
<dbReference type="InterPro" id="IPR024131">
    <property type="entry name" value="UPF0489"/>
</dbReference>
<dbReference type="STRING" id="1121421.SAMN02745123_00282"/>
<name>A0A1M6NVG1_9FIRM</name>
<dbReference type="EMBL" id="FRAR01000005">
    <property type="protein sequence ID" value="SHJ99650.1"/>
    <property type="molecule type" value="Genomic_DNA"/>
</dbReference>